<evidence type="ECO:0000259" key="9">
    <source>
        <dbReference type="PROSITE" id="PS51371"/>
    </source>
</evidence>
<comment type="caution">
    <text evidence="10">The sequence shown here is derived from an EMBL/GenBank/DDBJ whole genome shotgun (WGS) entry which is preliminary data.</text>
</comment>
<evidence type="ECO:0000313" key="10">
    <source>
        <dbReference type="EMBL" id="PNV65031.1"/>
    </source>
</evidence>
<dbReference type="EMBL" id="PPEL01000052">
    <property type="protein sequence ID" value="PNV65031.1"/>
    <property type="molecule type" value="Genomic_DNA"/>
</dbReference>
<dbReference type="Gene3D" id="1.20.1250.20">
    <property type="entry name" value="MFS general substrate transporter like domains"/>
    <property type="match status" value="1"/>
</dbReference>
<evidence type="ECO:0000256" key="5">
    <source>
        <dbReference type="ARBA" id="ARBA00023136"/>
    </source>
</evidence>
<evidence type="ECO:0000313" key="11">
    <source>
        <dbReference type="Proteomes" id="UP000236488"/>
    </source>
</evidence>
<feature type="transmembrane region" description="Helical" evidence="7">
    <location>
        <begin position="386"/>
        <end position="409"/>
    </location>
</feature>
<dbReference type="AlphaFoldDB" id="A0A2K2U409"/>
<protein>
    <submittedName>
        <fullName evidence="10">Multidrug MFS transporter</fullName>
    </submittedName>
</protein>
<feature type="transmembrane region" description="Helical" evidence="7">
    <location>
        <begin position="348"/>
        <end position="366"/>
    </location>
</feature>
<name>A0A2K2U409_9ACTN</name>
<feature type="domain" description="CBS" evidence="9">
    <location>
        <begin position="566"/>
        <end position="623"/>
    </location>
</feature>
<feature type="transmembrane region" description="Helical" evidence="7">
    <location>
        <begin position="258"/>
        <end position="283"/>
    </location>
</feature>
<keyword evidence="11" id="KW-1185">Reference proteome</keyword>
<feature type="transmembrane region" description="Helical" evidence="7">
    <location>
        <begin position="195"/>
        <end position="213"/>
    </location>
</feature>
<dbReference type="InterPro" id="IPR011701">
    <property type="entry name" value="MFS"/>
</dbReference>
<feature type="transmembrane region" description="Helical" evidence="7">
    <location>
        <begin position="429"/>
        <end position="452"/>
    </location>
</feature>
<feature type="domain" description="Major facilitator superfamily (MFS) profile" evidence="8">
    <location>
        <begin position="9"/>
        <end position="456"/>
    </location>
</feature>
<evidence type="ECO:0000256" key="6">
    <source>
        <dbReference type="PROSITE-ProRule" id="PRU00703"/>
    </source>
</evidence>
<feature type="transmembrane region" description="Helical" evidence="7">
    <location>
        <begin position="219"/>
        <end position="238"/>
    </location>
</feature>
<dbReference type="PROSITE" id="PS50850">
    <property type="entry name" value="MFS"/>
    <property type="match status" value="1"/>
</dbReference>
<dbReference type="PANTHER" id="PTHR42718">
    <property type="entry name" value="MAJOR FACILITATOR SUPERFAMILY MULTIDRUG TRANSPORTER MFSC"/>
    <property type="match status" value="1"/>
</dbReference>
<evidence type="ECO:0000256" key="3">
    <source>
        <dbReference type="ARBA" id="ARBA00022692"/>
    </source>
</evidence>
<dbReference type="InterPro" id="IPR020846">
    <property type="entry name" value="MFS_dom"/>
</dbReference>
<dbReference type="InterPro" id="IPR000644">
    <property type="entry name" value="CBS_dom"/>
</dbReference>
<dbReference type="RefSeq" id="WP_103263040.1">
    <property type="nucleotide sequence ID" value="NZ_PPEL01000052.1"/>
</dbReference>
<evidence type="ECO:0000259" key="8">
    <source>
        <dbReference type="PROSITE" id="PS50850"/>
    </source>
</evidence>
<dbReference type="Pfam" id="PF00571">
    <property type="entry name" value="CBS"/>
    <property type="match status" value="2"/>
</dbReference>
<feature type="transmembrane region" description="Helical" evidence="7">
    <location>
        <begin position="74"/>
        <end position="98"/>
    </location>
</feature>
<dbReference type="PANTHER" id="PTHR42718:SF9">
    <property type="entry name" value="MAJOR FACILITATOR SUPERFAMILY MULTIDRUG TRANSPORTER MFSC"/>
    <property type="match status" value="1"/>
</dbReference>
<dbReference type="Proteomes" id="UP000236488">
    <property type="component" value="Unassembled WGS sequence"/>
</dbReference>
<evidence type="ECO:0000256" key="4">
    <source>
        <dbReference type="ARBA" id="ARBA00022989"/>
    </source>
</evidence>
<organism evidence="10 11">
    <name type="scientific">Rubneribacter badeniensis</name>
    <dbReference type="NCBI Taxonomy" id="2070688"/>
    <lineage>
        <taxon>Bacteria</taxon>
        <taxon>Bacillati</taxon>
        <taxon>Actinomycetota</taxon>
        <taxon>Coriobacteriia</taxon>
        <taxon>Eggerthellales</taxon>
        <taxon>Eggerthellaceae</taxon>
        <taxon>Rubneribacter</taxon>
    </lineage>
</organism>
<keyword evidence="4 7" id="KW-1133">Transmembrane helix</keyword>
<comment type="subcellular location">
    <subcellularLocation>
        <location evidence="1">Cell membrane</location>
        <topology evidence="1">Multi-pass membrane protein</topology>
    </subcellularLocation>
</comment>
<dbReference type="SMART" id="SM00116">
    <property type="entry name" value="CBS"/>
    <property type="match status" value="2"/>
</dbReference>
<dbReference type="Gene3D" id="1.20.1720.10">
    <property type="entry name" value="Multidrug resistance protein D"/>
    <property type="match status" value="1"/>
</dbReference>
<evidence type="ECO:0000256" key="7">
    <source>
        <dbReference type="SAM" id="Phobius"/>
    </source>
</evidence>
<proteinExistence type="predicted"/>
<feature type="transmembrane region" description="Helical" evidence="7">
    <location>
        <begin position="104"/>
        <end position="124"/>
    </location>
</feature>
<dbReference type="PROSITE" id="PS51371">
    <property type="entry name" value="CBS"/>
    <property type="match status" value="2"/>
</dbReference>
<feature type="transmembrane region" description="Helical" evidence="7">
    <location>
        <begin position="136"/>
        <end position="159"/>
    </location>
</feature>
<feature type="transmembrane region" description="Helical" evidence="7">
    <location>
        <begin position="165"/>
        <end position="183"/>
    </location>
</feature>
<accession>A0A2K2U409</accession>
<dbReference type="SUPFAM" id="SSF103473">
    <property type="entry name" value="MFS general substrate transporter"/>
    <property type="match status" value="1"/>
</dbReference>
<keyword evidence="3 7" id="KW-0812">Transmembrane</keyword>
<keyword evidence="6" id="KW-0129">CBS domain</keyword>
<dbReference type="PRINTS" id="PR01036">
    <property type="entry name" value="TCRTETB"/>
</dbReference>
<dbReference type="InterPro" id="IPR036259">
    <property type="entry name" value="MFS_trans_sf"/>
</dbReference>
<feature type="transmembrane region" description="Helical" evidence="7">
    <location>
        <begin position="43"/>
        <end position="67"/>
    </location>
</feature>
<keyword evidence="5 7" id="KW-0472">Membrane</keyword>
<dbReference type="InterPro" id="IPR046342">
    <property type="entry name" value="CBS_dom_sf"/>
</dbReference>
<feature type="transmembrane region" description="Helical" evidence="7">
    <location>
        <begin position="289"/>
        <end position="312"/>
    </location>
</feature>
<dbReference type="Pfam" id="PF07690">
    <property type="entry name" value="MFS_1"/>
    <property type="match status" value="1"/>
</dbReference>
<dbReference type="Gene3D" id="3.10.580.10">
    <property type="entry name" value="CBS-domain"/>
    <property type="match status" value="1"/>
</dbReference>
<dbReference type="GO" id="GO:0022857">
    <property type="term" value="F:transmembrane transporter activity"/>
    <property type="evidence" value="ECO:0007669"/>
    <property type="project" value="InterPro"/>
</dbReference>
<keyword evidence="2" id="KW-0813">Transport</keyword>
<evidence type="ECO:0000256" key="1">
    <source>
        <dbReference type="ARBA" id="ARBA00004651"/>
    </source>
</evidence>
<dbReference type="SUPFAM" id="SSF54631">
    <property type="entry name" value="CBS-domain pair"/>
    <property type="match status" value="1"/>
</dbReference>
<feature type="domain" description="CBS" evidence="9">
    <location>
        <begin position="478"/>
        <end position="534"/>
    </location>
</feature>
<feature type="transmembrane region" description="Helical" evidence="7">
    <location>
        <begin position="324"/>
        <end position="342"/>
    </location>
</feature>
<dbReference type="GO" id="GO:0005886">
    <property type="term" value="C:plasma membrane"/>
    <property type="evidence" value="ECO:0007669"/>
    <property type="project" value="UniProtKB-SubCell"/>
</dbReference>
<gene>
    <name evidence="10" type="ORF">C2L80_08785</name>
</gene>
<sequence length="625" mass="64991">MQGRSLVMLLSVLYGSAFLAGFNENLVNMALMSIMGDFGVDSVTAQWLVTGYMIVATVVVTCMAFLYRRFKLRTLFFAAAALSIAGSAAGLFAGSFAVLLVARLVQAVGTGIFIPLMMNTILAVTPKNRLGSFMSIGGCMITFGPAFAPVVCGALVTAFGWHSIFVVPVAAMAVLAVMGFFFVKNLETSEAHLDVVSVALSAVVLTALSFGLSQLTISPLVAAAALLATVALAAAFVVRQLRCDHPLIDLAPIKNRLFWPALLLATVAMMSTFSMSVLLPLYFEGAAGMTALAAGLVMLVPVLANAGATLVGGRIMDRRGEWPLLPLGFAGIAVGFFALAVVSPTLSVPVVFAAALLMYAAVGFIFSPSQTAGLRVLPPDQNPFGVALMTTFVQIAGCVGPSLYTGIMSSGQGSALARGASSASAAADGFALAMLVAAVIAALGFALSFAYARAARARARAKAAERAAAPQSVLAELMEADPYTLPASASVGEVMRAFVELKVGGLPLVDDAGRPAGFVSDGDVMRYLADKHPVITGAYSLMEAARSQTFDERLRELIALPVEVIATERLVALDADATLEEACALLATRRLKKVPVVREGVIVGTVNRSDVLRYAMGACMAAVSE</sequence>
<evidence type="ECO:0000256" key="2">
    <source>
        <dbReference type="ARBA" id="ARBA00022448"/>
    </source>
</evidence>
<reference evidence="10 11" key="1">
    <citation type="journal article" date="2018" name="Int. J. Syst. Evol. Microbiol.">
        <title>Rubneribacter badeniensis gen. nov., sp. nov. and Enteroscipio rubneri gen. nov., sp. nov., new members of the Eggerthellaceae isolated from human faeces.</title>
        <authorList>
            <person name="Danylec N."/>
            <person name="Gobl A."/>
            <person name="Stoll D.A."/>
            <person name="Hetzer B."/>
            <person name="Kulling S.E."/>
            <person name="Huch M."/>
        </authorList>
    </citation>
    <scope>NUCLEOTIDE SEQUENCE [LARGE SCALE GENOMIC DNA]</scope>
    <source>
        <strain evidence="10 11">ResAG-85</strain>
    </source>
</reference>